<dbReference type="EMBL" id="JBHSXI010000016">
    <property type="protein sequence ID" value="MFC6890034.1"/>
    <property type="molecule type" value="Genomic_DNA"/>
</dbReference>
<dbReference type="Proteomes" id="UP001596333">
    <property type="component" value="Unassembled WGS sequence"/>
</dbReference>
<evidence type="ECO:0000259" key="1">
    <source>
        <dbReference type="Pfam" id="PF19138"/>
    </source>
</evidence>
<protein>
    <submittedName>
        <fullName evidence="3">DUF5821 family protein</fullName>
    </submittedName>
</protein>
<dbReference type="Pfam" id="PF19138">
    <property type="entry name" value="TbsP_N"/>
    <property type="match status" value="1"/>
</dbReference>
<evidence type="ECO:0000259" key="2">
    <source>
        <dbReference type="Pfam" id="PF23336"/>
    </source>
</evidence>
<name>A0ABD5UL05_9EURY</name>
<accession>A0ABD5UL05</accession>
<evidence type="ECO:0000313" key="3">
    <source>
        <dbReference type="EMBL" id="MFC6890034.1"/>
    </source>
</evidence>
<evidence type="ECO:0000313" key="4">
    <source>
        <dbReference type="Proteomes" id="UP001596333"/>
    </source>
</evidence>
<feature type="domain" description="Transcriptional regulator TbsP-like C-terminal" evidence="2">
    <location>
        <begin position="136"/>
        <end position="253"/>
    </location>
</feature>
<dbReference type="Pfam" id="PF23336">
    <property type="entry name" value="HTH_TbsP_C"/>
    <property type="match status" value="1"/>
</dbReference>
<dbReference type="InterPro" id="IPR056163">
    <property type="entry name" value="TbsP_C"/>
</dbReference>
<dbReference type="AlphaFoldDB" id="A0ABD5UL05"/>
<organism evidence="3 4">
    <name type="scientific">Halorubrum trueperi</name>
    <dbReference type="NCBI Taxonomy" id="2004704"/>
    <lineage>
        <taxon>Archaea</taxon>
        <taxon>Methanobacteriati</taxon>
        <taxon>Methanobacteriota</taxon>
        <taxon>Stenosarchaea group</taxon>
        <taxon>Halobacteria</taxon>
        <taxon>Halobacteriales</taxon>
        <taxon>Haloferacaceae</taxon>
        <taxon>Halorubrum</taxon>
    </lineage>
</organism>
<dbReference type="RefSeq" id="WP_379769472.1">
    <property type="nucleotide sequence ID" value="NZ_JBHSXI010000016.1"/>
</dbReference>
<feature type="domain" description="Transcriptional regulator TbsP N-terminal" evidence="1">
    <location>
        <begin position="10"/>
        <end position="135"/>
    </location>
</feature>
<reference evidence="3 4" key="1">
    <citation type="journal article" date="2019" name="Int. J. Syst. Evol. Microbiol.">
        <title>The Global Catalogue of Microorganisms (GCM) 10K type strain sequencing project: providing services to taxonomists for standard genome sequencing and annotation.</title>
        <authorList>
            <consortium name="The Broad Institute Genomics Platform"/>
            <consortium name="The Broad Institute Genome Sequencing Center for Infectious Disease"/>
            <person name="Wu L."/>
            <person name="Ma J."/>
        </authorList>
    </citation>
    <scope>NUCLEOTIDE SEQUENCE [LARGE SCALE GENOMIC DNA]</scope>
    <source>
        <strain evidence="3 4">Y73</strain>
    </source>
</reference>
<keyword evidence="4" id="KW-1185">Reference proteome</keyword>
<gene>
    <name evidence="3" type="ORF">ACFQEY_13585</name>
</gene>
<sequence>MSQQHANIQLIPDGEDPVLYINPRSTQIASLTEELTVAEDCPEIHLLTESDEIKDALYNFITASKIAELVEQGQLDIRTLTDPVQNTILATESETVVPLMGGHSVSSSDHDLSSSLYSDFKSRFEDAEVYRLRTPAISKVKQTLRKDIGDDIADDLDEVLSNADEISNTTEYLDIVEVSLLLAARNEVLLYDISKWGEDVGIASKATYSRTKSALEDAGLLDTEKVPIDIGRPRLRLIASDQIANADLKTLSKEITSQI</sequence>
<dbReference type="InterPro" id="IPR043859">
    <property type="entry name" value="TbsP-like_N"/>
</dbReference>
<proteinExistence type="predicted"/>
<comment type="caution">
    <text evidence="3">The sequence shown here is derived from an EMBL/GenBank/DDBJ whole genome shotgun (WGS) entry which is preliminary data.</text>
</comment>